<organism evidence="2 3">
    <name type="scientific">Methylophaga nitratireducenticrescens</name>
    <dbReference type="NCBI Taxonomy" id="754476"/>
    <lineage>
        <taxon>Bacteria</taxon>
        <taxon>Pseudomonadati</taxon>
        <taxon>Pseudomonadota</taxon>
        <taxon>Gammaproteobacteria</taxon>
        <taxon>Thiotrichales</taxon>
        <taxon>Piscirickettsiaceae</taxon>
        <taxon>Methylophaga</taxon>
    </lineage>
</organism>
<dbReference type="EMBL" id="CP003390">
    <property type="protein sequence ID" value="AFI85589.1"/>
    <property type="molecule type" value="Genomic_DNA"/>
</dbReference>
<sequence length="101" mass="11935">MAEQLEQQEVEMQHYLAEAIARYADDKMIVESIEKAQQSWLSYRQEQCGSIYTIWRDGTIRSIMGLSCSLRMAKLRTHQIWHSYLTYMDNSPSFLPEPEIE</sequence>
<dbReference type="Gene3D" id="1.20.1270.180">
    <property type="match status" value="1"/>
</dbReference>
<dbReference type="PATRIC" id="fig|754476.3.peg.2754"/>
<dbReference type="Proteomes" id="UP000009144">
    <property type="component" value="Chromosome"/>
</dbReference>
<reference evidence="2 3" key="2">
    <citation type="journal article" date="2013" name="Int. J. Syst. Evol. Microbiol.">
        <title>Methylophaga nitratireducenticrescens sp. nov. and Methylophaga frappieri sp. nov., isolated from the biofilm of the methanol-fed denitrification system treating the seawater at the Montreal Biodome.</title>
        <authorList>
            <person name="Villeneuve C."/>
            <person name="Martineau C."/>
            <person name="Mauffrey F."/>
            <person name="Villemur R."/>
        </authorList>
    </citation>
    <scope>NUCLEOTIDE SEQUENCE [LARGE SCALE GENOMIC DNA]</scope>
    <source>
        <strain evidence="2 3">JAM1</strain>
    </source>
</reference>
<evidence type="ECO:0000313" key="3">
    <source>
        <dbReference type="Proteomes" id="UP000009144"/>
    </source>
</evidence>
<keyword evidence="3" id="KW-1185">Reference proteome</keyword>
<gene>
    <name evidence="2" type="ordered locus">Q7A_2807</name>
</gene>
<proteinExistence type="predicted"/>
<evidence type="ECO:0000259" key="1">
    <source>
        <dbReference type="Pfam" id="PF07007"/>
    </source>
</evidence>
<dbReference type="AlphaFoldDB" id="I1XMH0"/>
<dbReference type="HOGENOM" id="CLU_128596_7_0_6"/>
<evidence type="ECO:0000313" key="2">
    <source>
        <dbReference type="EMBL" id="AFI85589.1"/>
    </source>
</evidence>
<protein>
    <recommendedName>
        <fullName evidence="1">Lysozyme inhibitor LprI-like N-terminal domain-containing protein</fullName>
    </recommendedName>
</protein>
<dbReference type="STRING" id="754476.Q7A_2807"/>
<feature type="domain" description="Lysozyme inhibitor LprI-like N-terminal" evidence="1">
    <location>
        <begin position="2"/>
        <end position="79"/>
    </location>
</feature>
<dbReference type="InterPro" id="IPR009739">
    <property type="entry name" value="LprI-like_N"/>
</dbReference>
<accession>I1XMH0</accession>
<dbReference type="eggNOG" id="COG3755">
    <property type="taxonomic scope" value="Bacteria"/>
</dbReference>
<name>I1XMH0_METNJ</name>
<reference evidence="2 3" key="1">
    <citation type="journal article" date="2012" name="J. Bacteriol.">
        <title>Complete genome sequences of Methylophaga sp. strain JAM1 and Methylophaga sp. strain JAM7.</title>
        <authorList>
            <person name="Villeneuve C."/>
            <person name="Martineau C."/>
            <person name="Mauffrey F."/>
            <person name="Villemur R."/>
        </authorList>
    </citation>
    <scope>NUCLEOTIDE SEQUENCE [LARGE SCALE GENOMIC DNA]</scope>
    <source>
        <strain evidence="2 3">JAM1</strain>
    </source>
</reference>
<dbReference type="KEGG" id="mej:Q7A_2807"/>
<dbReference type="Pfam" id="PF07007">
    <property type="entry name" value="LprI"/>
    <property type="match status" value="1"/>
</dbReference>